<name>A0A9Q1I1N5_CONCO</name>
<evidence type="ECO:0000259" key="1">
    <source>
        <dbReference type="Pfam" id="PF10608"/>
    </source>
</evidence>
<dbReference type="AlphaFoldDB" id="A0A9Q1I1N5"/>
<sequence>MLCICIDIISASTAFPLLPPAARARSGSAALAEPEPAQAPLFCVSPETELRGAGGATALRGSLGIALMSPPLRTLKCFSPVMCQCKVICSNRSLSLLFGCKKYRYQDEETPPLEHSPAHLAHGKSAGDAVHRPHAPLHLCSLHSGKTTAPPLAWSGTASLPVLSVTSPTLSDSISQSSICTSRKFCWSVHSAQCITNRVFSTVTVSVMSDAVVTTPGFVLLRKEEGFPCHPHPSTHEVLFLVR</sequence>
<dbReference type="InterPro" id="IPR019590">
    <property type="entry name" value="DLG1_PEST_dom"/>
</dbReference>
<evidence type="ECO:0000313" key="2">
    <source>
        <dbReference type="EMBL" id="KAJ8275467.1"/>
    </source>
</evidence>
<protein>
    <recommendedName>
        <fullName evidence="1">Disks large homologue 1 N-terminal PEST domain-containing protein</fullName>
    </recommendedName>
</protein>
<gene>
    <name evidence="2" type="ORF">COCON_G00072190</name>
</gene>
<dbReference type="Proteomes" id="UP001152803">
    <property type="component" value="Unassembled WGS sequence"/>
</dbReference>
<accession>A0A9Q1I1N5</accession>
<keyword evidence="3" id="KW-1185">Reference proteome</keyword>
<proteinExistence type="predicted"/>
<dbReference type="EMBL" id="JAFJMO010000005">
    <property type="protein sequence ID" value="KAJ8275467.1"/>
    <property type="molecule type" value="Genomic_DNA"/>
</dbReference>
<dbReference type="OrthoDB" id="78824at2759"/>
<dbReference type="Pfam" id="PF10608">
    <property type="entry name" value="MAGUK_N_PEST"/>
    <property type="match status" value="1"/>
</dbReference>
<organism evidence="2 3">
    <name type="scientific">Conger conger</name>
    <name type="common">Conger eel</name>
    <name type="synonym">Muraena conger</name>
    <dbReference type="NCBI Taxonomy" id="82655"/>
    <lineage>
        <taxon>Eukaryota</taxon>
        <taxon>Metazoa</taxon>
        <taxon>Chordata</taxon>
        <taxon>Craniata</taxon>
        <taxon>Vertebrata</taxon>
        <taxon>Euteleostomi</taxon>
        <taxon>Actinopterygii</taxon>
        <taxon>Neopterygii</taxon>
        <taxon>Teleostei</taxon>
        <taxon>Anguilliformes</taxon>
        <taxon>Congridae</taxon>
        <taxon>Conger</taxon>
    </lineage>
</organism>
<feature type="domain" description="Disks large homologue 1 N-terminal PEST" evidence="1">
    <location>
        <begin position="102"/>
        <end position="132"/>
    </location>
</feature>
<comment type="caution">
    <text evidence="2">The sequence shown here is derived from an EMBL/GenBank/DDBJ whole genome shotgun (WGS) entry which is preliminary data.</text>
</comment>
<evidence type="ECO:0000313" key="3">
    <source>
        <dbReference type="Proteomes" id="UP001152803"/>
    </source>
</evidence>
<reference evidence="2" key="1">
    <citation type="journal article" date="2023" name="Science">
        <title>Genome structures resolve the early diversification of teleost fishes.</title>
        <authorList>
            <person name="Parey E."/>
            <person name="Louis A."/>
            <person name="Montfort J."/>
            <person name="Bouchez O."/>
            <person name="Roques C."/>
            <person name="Iampietro C."/>
            <person name="Lluch J."/>
            <person name="Castinel A."/>
            <person name="Donnadieu C."/>
            <person name="Desvignes T."/>
            <person name="Floi Bucao C."/>
            <person name="Jouanno E."/>
            <person name="Wen M."/>
            <person name="Mejri S."/>
            <person name="Dirks R."/>
            <person name="Jansen H."/>
            <person name="Henkel C."/>
            <person name="Chen W.J."/>
            <person name="Zahm M."/>
            <person name="Cabau C."/>
            <person name="Klopp C."/>
            <person name="Thompson A.W."/>
            <person name="Robinson-Rechavi M."/>
            <person name="Braasch I."/>
            <person name="Lecointre G."/>
            <person name="Bobe J."/>
            <person name="Postlethwait J.H."/>
            <person name="Berthelot C."/>
            <person name="Roest Crollius H."/>
            <person name="Guiguen Y."/>
        </authorList>
    </citation>
    <scope>NUCLEOTIDE SEQUENCE</scope>
    <source>
        <strain evidence="2">Concon-B</strain>
    </source>
</reference>